<feature type="non-terminal residue" evidence="1">
    <location>
        <position position="67"/>
    </location>
</feature>
<evidence type="ECO:0000313" key="2">
    <source>
        <dbReference type="Proteomes" id="UP001328107"/>
    </source>
</evidence>
<gene>
    <name evidence="1" type="ORF">PMAYCL1PPCAC_22862</name>
</gene>
<protein>
    <submittedName>
        <fullName evidence="1">Uncharacterized protein</fullName>
    </submittedName>
</protein>
<dbReference type="Proteomes" id="UP001328107">
    <property type="component" value="Unassembled WGS sequence"/>
</dbReference>
<reference evidence="2" key="1">
    <citation type="submission" date="2022-10" db="EMBL/GenBank/DDBJ databases">
        <title>Genome assembly of Pristionchus species.</title>
        <authorList>
            <person name="Yoshida K."/>
            <person name="Sommer R.J."/>
        </authorList>
    </citation>
    <scope>NUCLEOTIDE SEQUENCE [LARGE SCALE GENOMIC DNA]</scope>
    <source>
        <strain evidence="2">RS5460</strain>
    </source>
</reference>
<feature type="non-terminal residue" evidence="1">
    <location>
        <position position="1"/>
    </location>
</feature>
<accession>A0AAN5CY41</accession>
<evidence type="ECO:0000313" key="1">
    <source>
        <dbReference type="EMBL" id="GMR52667.1"/>
    </source>
</evidence>
<name>A0AAN5CY41_9BILA</name>
<dbReference type="AlphaFoldDB" id="A0AAN5CY41"/>
<proteinExistence type="predicted"/>
<organism evidence="1 2">
    <name type="scientific">Pristionchus mayeri</name>
    <dbReference type="NCBI Taxonomy" id="1317129"/>
    <lineage>
        <taxon>Eukaryota</taxon>
        <taxon>Metazoa</taxon>
        <taxon>Ecdysozoa</taxon>
        <taxon>Nematoda</taxon>
        <taxon>Chromadorea</taxon>
        <taxon>Rhabditida</taxon>
        <taxon>Rhabditina</taxon>
        <taxon>Diplogasteromorpha</taxon>
        <taxon>Diplogasteroidea</taxon>
        <taxon>Neodiplogasteridae</taxon>
        <taxon>Pristionchus</taxon>
    </lineage>
</organism>
<keyword evidence="2" id="KW-1185">Reference proteome</keyword>
<dbReference type="EMBL" id="BTRK01000005">
    <property type="protein sequence ID" value="GMR52667.1"/>
    <property type="molecule type" value="Genomic_DNA"/>
</dbReference>
<sequence>GLLKSFVDSATKVQMSIASELGKELQIAAIIHADKDKCKKIGGSLSRMQREHIPYRSLAEADKKRRT</sequence>
<comment type="caution">
    <text evidence="1">The sequence shown here is derived from an EMBL/GenBank/DDBJ whole genome shotgun (WGS) entry which is preliminary data.</text>
</comment>